<gene>
    <name evidence="1" type="ORF">Fuma_05422</name>
</gene>
<dbReference type="PANTHER" id="PTHR12526">
    <property type="entry name" value="GLYCOSYLTRANSFERASE"/>
    <property type="match status" value="1"/>
</dbReference>
<proteinExistence type="predicted"/>
<keyword evidence="2" id="KW-1185">Reference proteome</keyword>
<dbReference type="Gene3D" id="3.40.50.2000">
    <property type="entry name" value="Glycogen Phosphorylase B"/>
    <property type="match status" value="1"/>
</dbReference>
<dbReference type="GO" id="GO:0016740">
    <property type="term" value="F:transferase activity"/>
    <property type="evidence" value="ECO:0007669"/>
    <property type="project" value="UniProtKB-KW"/>
</dbReference>
<dbReference type="OrthoDB" id="9815351at2"/>
<reference evidence="1 2" key="1">
    <citation type="journal article" date="2016" name="Front. Microbiol.">
        <title>Fuerstia marisgermanicae gen. nov., sp. nov., an Unusual Member of the Phylum Planctomycetes from the German Wadden Sea.</title>
        <authorList>
            <person name="Kohn T."/>
            <person name="Heuer A."/>
            <person name="Jogler M."/>
            <person name="Vollmers J."/>
            <person name="Boedeker C."/>
            <person name="Bunk B."/>
            <person name="Rast P."/>
            <person name="Borchert D."/>
            <person name="Glockner I."/>
            <person name="Freese H.M."/>
            <person name="Klenk H.P."/>
            <person name="Overmann J."/>
            <person name="Kaster A.K."/>
            <person name="Rohde M."/>
            <person name="Wiegand S."/>
            <person name="Jogler C."/>
        </authorList>
    </citation>
    <scope>NUCLEOTIDE SEQUENCE [LARGE SCALE GENOMIC DNA]</scope>
    <source>
        <strain evidence="1 2">NH11</strain>
    </source>
</reference>
<dbReference type="RefSeq" id="WP_077026872.1">
    <property type="nucleotide sequence ID" value="NZ_CP017641.1"/>
</dbReference>
<organism evidence="1 2">
    <name type="scientific">Fuerstiella marisgermanici</name>
    <dbReference type="NCBI Taxonomy" id="1891926"/>
    <lineage>
        <taxon>Bacteria</taxon>
        <taxon>Pseudomonadati</taxon>
        <taxon>Planctomycetota</taxon>
        <taxon>Planctomycetia</taxon>
        <taxon>Planctomycetales</taxon>
        <taxon>Planctomycetaceae</taxon>
        <taxon>Fuerstiella</taxon>
    </lineage>
</organism>
<dbReference type="EMBL" id="CP017641">
    <property type="protein sequence ID" value="APZ95760.1"/>
    <property type="molecule type" value="Genomic_DNA"/>
</dbReference>
<dbReference type="KEGG" id="fmr:Fuma_05422"/>
<name>A0A1P8WNX6_9PLAN</name>
<sequence length="347" mass="39767">MRVLFLTSGHRTPSTRFRILPYIQYLQDHGIHCRVASSFPQKYDYLPWMGFRPSQKLKRLTRWLHLLEAKLRSFDVLYLEREIFDDDSVEMEQRFRECVPKLIYDLDDALFLRRPEKVETLTRMSDLVVAGNPQIATVLADWQNKIHVIPTTPSVSVFKPIPRPSARDVPVIGWIGTSGNVAYLAVVAEALRELSRRCSFELRLIAPDLDALKDIDLAGVQVRHLPWDGDREAIHVADFDIGIMPLFAEQEWDRYKCPTKLTQYMACGLPAVVSPVGFTADVLENEVTGFHASTTEEWVSTLQRLLQSEQLRREMGTKARQRAEQVYSVEANASRLLAAIRNVVSDQ</sequence>
<accession>A0A1P8WNX6</accession>
<evidence type="ECO:0000313" key="2">
    <source>
        <dbReference type="Proteomes" id="UP000187735"/>
    </source>
</evidence>
<dbReference type="AlphaFoldDB" id="A0A1P8WNX6"/>
<keyword evidence="1" id="KW-0808">Transferase</keyword>
<dbReference type="STRING" id="1891926.Fuma_05422"/>
<protein>
    <submittedName>
        <fullName evidence="1">Sugar transferase, PEP-CTERM/EpsH1 system associated</fullName>
    </submittedName>
</protein>
<dbReference type="Pfam" id="PF13692">
    <property type="entry name" value="Glyco_trans_1_4"/>
    <property type="match status" value="1"/>
</dbReference>
<dbReference type="SUPFAM" id="SSF53756">
    <property type="entry name" value="UDP-Glycosyltransferase/glycogen phosphorylase"/>
    <property type="match status" value="1"/>
</dbReference>
<dbReference type="Proteomes" id="UP000187735">
    <property type="component" value="Chromosome"/>
</dbReference>
<evidence type="ECO:0000313" key="1">
    <source>
        <dbReference type="EMBL" id="APZ95760.1"/>
    </source>
</evidence>